<dbReference type="Proteomes" id="UP001153076">
    <property type="component" value="Unassembled WGS sequence"/>
</dbReference>
<organism evidence="2 3">
    <name type="scientific">Carnegiea gigantea</name>
    <dbReference type="NCBI Taxonomy" id="171969"/>
    <lineage>
        <taxon>Eukaryota</taxon>
        <taxon>Viridiplantae</taxon>
        <taxon>Streptophyta</taxon>
        <taxon>Embryophyta</taxon>
        <taxon>Tracheophyta</taxon>
        <taxon>Spermatophyta</taxon>
        <taxon>Magnoliopsida</taxon>
        <taxon>eudicotyledons</taxon>
        <taxon>Gunneridae</taxon>
        <taxon>Pentapetalae</taxon>
        <taxon>Caryophyllales</taxon>
        <taxon>Cactineae</taxon>
        <taxon>Cactaceae</taxon>
        <taxon>Cactoideae</taxon>
        <taxon>Echinocereeae</taxon>
        <taxon>Carnegiea</taxon>
    </lineage>
</organism>
<dbReference type="Pfam" id="PF13456">
    <property type="entry name" value="RVT_3"/>
    <property type="match status" value="1"/>
</dbReference>
<dbReference type="AlphaFoldDB" id="A0A9Q1KDQ8"/>
<dbReference type="PANTHER" id="PTHR47074">
    <property type="entry name" value="BNAC02G40300D PROTEIN"/>
    <property type="match status" value="1"/>
</dbReference>
<dbReference type="GO" id="GO:0003676">
    <property type="term" value="F:nucleic acid binding"/>
    <property type="evidence" value="ECO:0007669"/>
    <property type="project" value="InterPro"/>
</dbReference>
<proteinExistence type="predicted"/>
<evidence type="ECO:0000259" key="1">
    <source>
        <dbReference type="Pfam" id="PF13456"/>
    </source>
</evidence>
<keyword evidence="3" id="KW-1185">Reference proteome</keyword>
<dbReference type="InterPro" id="IPR002156">
    <property type="entry name" value="RNaseH_domain"/>
</dbReference>
<comment type="caution">
    <text evidence="2">The sequence shown here is derived from an EMBL/GenBank/DDBJ whole genome shotgun (WGS) entry which is preliminary data.</text>
</comment>
<dbReference type="InterPro" id="IPR036397">
    <property type="entry name" value="RNaseH_sf"/>
</dbReference>
<protein>
    <recommendedName>
        <fullName evidence="1">RNase H type-1 domain-containing protein</fullName>
    </recommendedName>
</protein>
<dbReference type="InterPro" id="IPR044730">
    <property type="entry name" value="RNase_H-like_dom_plant"/>
</dbReference>
<dbReference type="EMBL" id="JAKOGI010000180">
    <property type="protein sequence ID" value="KAJ8440991.1"/>
    <property type="molecule type" value="Genomic_DNA"/>
</dbReference>
<evidence type="ECO:0000313" key="2">
    <source>
        <dbReference type="EMBL" id="KAJ8440991.1"/>
    </source>
</evidence>
<name>A0A9Q1KDQ8_9CARY</name>
<reference evidence="2" key="1">
    <citation type="submission" date="2022-04" db="EMBL/GenBank/DDBJ databases">
        <title>Carnegiea gigantea Genome sequencing and assembly v2.</title>
        <authorList>
            <person name="Copetti D."/>
            <person name="Sanderson M.J."/>
            <person name="Burquez A."/>
            <person name="Wojciechowski M.F."/>
        </authorList>
    </citation>
    <scope>NUCLEOTIDE SEQUENCE</scope>
    <source>
        <strain evidence="2">SGP5-SGP5p</strain>
        <tissue evidence="2">Aerial part</tissue>
    </source>
</reference>
<sequence>MWATDEACETIKSVENQLNLDQYISIHEQLFKQLQDLCKQEEIMRWQHAKNDFLACGNSNSRWFHQKASTRRTINLIHELVDNNGVFYTDLANFEHLFLHYYGELFKSNTPPNMDDKGSRWVIGDELSVNIWNGRWLPLEHSFKIIMLKPQDIFFDKVSDLIDKDLGIWYEQCIRQYFLACDVDIIMKLPLCQSWPSNKQAWHFTKDAEDSVKSGYHYCHSLKNSDAVGLSNSDSSRLIDMMSLGCLICGADVESTAHCILKCPPTIAIWEASEMDNSLWDLDTKRTECILHNALQNLSNDDSNIFLALAWECLNEPPSVGIWKVNFDIACLGGWGYGWGLAIRDNVAKACLFAITTAWEAGFHRIIIEGDCLPLILSLKKCQKSRSSLGIIIEDILSFFQKFDFISWIHVLRAGNWVAHSLAHLLPYDSIERIWLEDGLESIMNLAQEDMYCHLTKHQQ</sequence>
<evidence type="ECO:0000313" key="3">
    <source>
        <dbReference type="Proteomes" id="UP001153076"/>
    </source>
</evidence>
<gene>
    <name evidence="2" type="ORF">Cgig2_020020</name>
</gene>
<dbReference type="CDD" id="cd06222">
    <property type="entry name" value="RNase_H_like"/>
    <property type="match status" value="1"/>
</dbReference>
<accession>A0A9Q1KDQ8</accession>
<dbReference type="OrthoDB" id="1473488at2759"/>
<feature type="domain" description="RNase H type-1" evidence="1">
    <location>
        <begin position="348"/>
        <end position="424"/>
    </location>
</feature>
<dbReference type="Gene3D" id="3.30.420.10">
    <property type="entry name" value="Ribonuclease H-like superfamily/Ribonuclease H"/>
    <property type="match status" value="1"/>
</dbReference>
<dbReference type="GO" id="GO:0004523">
    <property type="term" value="F:RNA-DNA hybrid ribonuclease activity"/>
    <property type="evidence" value="ECO:0007669"/>
    <property type="project" value="InterPro"/>
</dbReference>
<dbReference type="PANTHER" id="PTHR47074:SF21">
    <property type="entry name" value="RNASE H TYPE-1 DOMAIN-CONTAINING PROTEIN"/>
    <property type="match status" value="1"/>
</dbReference>
<dbReference type="InterPro" id="IPR052929">
    <property type="entry name" value="RNase_H-like_EbsB-rel"/>
</dbReference>